<name>G4TEK4_SERID</name>
<organism evidence="1 2">
    <name type="scientific">Serendipita indica (strain DSM 11827)</name>
    <name type="common">Root endophyte fungus</name>
    <name type="synonym">Piriformospora indica</name>
    <dbReference type="NCBI Taxonomy" id="1109443"/>
    <lineage>
        <taxon>Eukaryota</taxon>
        <taxon>Fungi</taxon>
        <taxon>Dikarya</taxon>
        <taxon>Basidiomycota</taxon>
        <taxon>Agaricomycotina</taxon>
        <taxon>Agaricomycetes</taxon>
        <taxon>Sebacinales</taxon>
        <taxon>Serendipitaceae</taxon>
        <taxon>Serendipita</taxon>
    </lineage>
</organism>
<protein>
    <submittedName>
        <fullName evidence="1">Uncharacterized protein</fullName>
    </submittedName>
</protein>
<dbReference type="InParanoid" id="G4TEK4"/>
<evidence type="ECO:0000313" key="2">
    <source>
        <dbReference type="Proteomes" id="UP000007148"/>
    </source>
</evidence>
<dbReference type="EMBL" id="CAFZ01000062">
    <property type="protein sequence ID" value="CCA69753.1"/>
    <property type="molecule type" value="Genomic_DNA"/>
</dbReference>
<proteinExistence type="predicted"/>
<dbReference type="Gene3D" id="1.25.40.10">
    <property type="entry name" value="Tetratricopeptide repeat domain"/>
    <property type="match status" value="1"/>
</dbReference>
<accession>G4TEK4</accession>
<dbReference type="Proteomes" id="UP000007148">
    <property type="component" value="Unassembled WGS sequence"/>
</dbReference>
<dbReference type="AlphaFoldDB" id="G4TEK4"/>
<keyword evidence="2" id="KW-1185">Reference proteome</keyword>
<dbReference type="InterPro" id="IPR011990">
    <property type="entry name" value="TPR-like_helical_dom_sf"/>
</dbReference>
<evidence type="ECO:0000313" key="1">
    <source>
        <dbReference type="EMBL" id="CCA69753.1"/>
    </source>
</evidence>
<dbReference type="SUPFAM" id="SSF48452">
    <property type="entry name" value="TPR-like"/>
    <property type="match status" value="1"/>
</dbReference>
<dbReference type="HOGENOM" id="CLU_2251095_0_0_1"/>
<sequence>MFTSYEIPFPWFDHECQRIRAVITAVLRTSWWNYDQQWSMVYAARGKWAEVTAVYEEIVEHQLVSCPDNPETVQYMLILSVIYMALGKEAQGLELLSQVSEISK</sequence>
<reference evidence="1 2" key="1">
    <citation type="journal article" date="2011" name="PLoS Pathog.">
        <title>Endophytic Life Strategies Decoded by Genome and Transcriptome Analyses of the Mutualistic Root Symbiont Piriformospora indica.</title>
        <authorList>
            <person name="Zuccaro A."/>
            <person name="Lahrmann U."/>
            <person name="Guldener U."/>
            <person name="Langen G."/>
            <person name="Pfiffi S."/>
            <person name="Biedenkopf D."/>
            <person name="Wong P."/>
            <person name="Samans B."/>
            <person name="Grimm C."/>
            <person name="Basiewicz M."/>
            <person name="Murat C."/>
            <person name="Martin F."/>
            <person name="Kogel K.H."/>
        </authorList>
    </citation>
    <scope>NUCLEOTIDE SEQUENCE [LARGE SCALE GENOMIC DNA]</scope>
    <source>
        <strain evidence="1 2">DSM 11827</strain>
    </source>
</reference>
<gene>
    <name evidence="1" type="ORF">PIIN_03694</name>
</gene>
<comment type="caution">
    <text evidence="1">The sequence shown here is derived from an EMBL/GenBank/DDBJ whole genome shotgun (WGS) entry which is preliminary data.</text>
</comment>